<name>A0A415LEV0_9FIRM</name>
<protein>
    <submittedName>
        <fullName evidence="1">Uncharacterized protein</fullName>
    </submittedName>
</protein>
<proteinExistence type="predicted"/>
<reference evidence="1 2" key="1">
    <citation type="submission" date="2018-08" db="EMBL/GenBank/DDBJ databases">
        <title>A genome reference for cultivated species of the human gut microbiota.</title>
        <authorList>
            <person name="Zou Y."/>
            <person name="Xue W."/>
            <person name="Luo G."/>
        </authorList>
    </citation>
    <scope>NUCLEOTIDE SEQUENCE [LARGE SCALE GENOMIC DNA]</scope>
    <source>
        <strain evidence="1 2">AF37-4</strain>
    </source>
</reference>
<accession>A0A415LEV0</accession>
<sequence length="201" mass="24053">MNNRITYYEKKVKFENDKFDFKDSNYIYIWVSKATKIIEVQPGIYNINMICTDGETCEIMFTKLKEIINNDSEFKNVLLIGDNLEQEIWEKILNFEEMFDAMIIVDRLNVYNLVTQIPIMCITDLKKMNDDLGSMPYVWVDYRQDEIKYINEWFEQLTQDINKLCYPTALRIKSEELSCKMIDITENNDIEENKKVKIKIL</sequence>
<gene>
    <name evidence="1" type="ORF">DW018_02850</name>
</gene>
<comment type="caution">
    <text evidence="1">The sequence shown here is derived from an EMBL/GenBank/DDBJ whole genome shotgun (WGS) entry which is preliminary data.</text>
</comment>
<dbReference type="GeneID" id="66466171"/>
<dbReference type="Proteomes" id="UP000283314">
    <property type="component" value="Unassembled WGS sequence"/>
</dbReference>
<dbReference type="RefSeq" id="WP_118379254.1">
    <property type="nucleotide sequence ID" value="NZ_CABJDQ010000002.1"/>
</dbReference>
<organism evidence="1 2">
    <name type="scientific">Eubacterium ventriosum</name>
    <dbReference type="NCBI Taxonomy" id="39496"/>
    <lineage>
        <taxon>Bacteria</taxon>
        <taxon>Bacillati</taxon>
        <taxon>Bacillota</taxon>
        <taxon>Clostridia</taxon>
        <taxon>Eubacteriales</taxon>
        <taxon>Eubacteriaceae</taxon>
        <taxon>Eubacterium</taxon>
    </lineage>
</organism>
<evidence type="ECO:0000313" key="2">
    <source>
        <dbReference type="Proteomes" id="UP000283314"/>
    </source>
</evidence>
<evidence type="ECO:0000313" key="1">
    <source>
        <dbReference type="EMBL" id="RHL47075.1"/>
    </source>
</evidence>
<dbReference type="EMBL" id="QROT01000002">
    <property type="protein sequence ID" value="RHL47075.1"/>
    <property type="molecule type" value="Genomic_DNA"/>
</dbReference>
<dbReference type="AlphaFoldDB" id="A0A415LEV0"/>